<evidence type="ECO:0000313" key="1">
    <source>
        <dbReference type="EMBL" id="KAJ4706082.1"/>
    </source>
</evidence>
<evidence type="ECO:0000313" key="2">
    <source>
        <dbReference type="Proteomes" id="UP001164539"/>
    </source>
</evidence>
<organism evidence="1 2">
    <name type="scientific">Melia azedarach</name>
    <name type="common">Chinaberry tree</name>
    <dbReference type="NCBI Taxonomy" id="155640"/>
    <lineage>
        <taxon>Eukaryota</taxon>
        <taxon>Viridiplantae</taxon>
        <taxon>Streptophyta</taxon>
        <taxon>Embryophyta</taxon>
        <taxon>Tracheophyta</taxon>
        <taxon>Spermatophyta</taxon>
        <taxon>Magnoliopsida</taxon>
        <taxon>eudicotyledons</taxon>
        <taxon>Gunneridae</taxon>
        <taxon>Pentapetalae</taxon>
        <taxon>rosids</taxon>
        <taxon>malvids</taxon>
        <taxon>Sapindales</taxon>
        <taxon>Meliaceae</taxon>
        <taxon>Melia</taxon>
    </lineage>
</organism>
<dbReference type="EMBL" id="CM051404">
    <property type="protein sequence ID" value="KAJ4706082.1"/>
    <property type="molecule type" value="Genomic_DNA"/>
</dbReference>
<protein>
    <submittedName>
        <fullName evidence="1">Cytochrome P450</fullName>
    </submittedName>
</protein>
<proteinExistence type="predicted"/>
<sequence length="123" mass="13894">MQELLAAVSDSTSSTVESAFGRTDEESRSQEQDLYGTGTRTLNLEYYKGNDFEYLPFGSGRKICTGMTQAAVRQIQLVLAAFIQQFDWCLPNAMLPNERDMNEKFGVRLMQLEPLVLITKLSK</sequence>
<name>A0ACC1X441_MELAZ</name>
<dbReference type="Proteomes" id="UP001164539">
    <property type="component" value="Chromosome 11"/>
</dbReference>
<accession>A0ACC1X441</accession>
<gene>
    <name evidence="1" type="ORF">OWV82_019778</name>
</gene>
<keyword evidence="2" id="KW-1185">Reference proteome</keyword>
<comment type="caution">
    <text evidence="1">The sequence shown here is derived from an EMBL/GenBank/DDBJ whole genome shotgun (WGS) entry which is preliminary data.</text>
</comment>
<reference evidence="1 2" key="1">
    <citation type="journal article" date="2023" name="Science">
        <title>Complex scaffold remodeling in plant triterpene biosynthesis.</title>
        <authorList>
            <person name="De La Pena R."/>
            <person name="Hodgson H."/>
            <person name="Liu J.C."/>
            <person name="Stephenson M.J."/>
            <person name="Martin A.C."/>
            <person name="Owen C."/>
            <person name="Harkess A."/>
            <person name="Leebens-Mack J."/>
            <person name="Jimenez L.E."/>
            <person name="Osbourn A."/>
            <person name="Sattely E.S."/>
        </authorList>
    </citation>
    <scope>NUCLEOTIDE SEQUENCE [LARGE SCALE GENOMIC DNA]</scope>
    <source>
        <strain evidence="2">cv. JPN11</strain>
        <tissue evidence="1">Leaf</tissue>
    </source>
</reference>